<keyword evidence="2" id="KW-1185">Reference proteome</keyword>
<evidence type="ECO:0000313" key="2">
    <source>
        <dbReference type="Proteomes" id="UP000663832"/>
    </source>
</evidence>
<comment type="caution">
    <text evidence="1">The sequence shown here is derived from an EMBL/GenBank/DDBJ whole genome shotgun (WGS) entry which is preliminary data.</text>
</comment>
<proteinExistence type="predicted"/>
<protein>
    <submittedName>
        <fullName evidence="1">Uncharacterized protein</fullName>
    </submittedName>
</protein>
<dbReference type="Proteomes" id="UP000663832">
    <property type="component" value="Unassembled WGS sequence"/>
</dbReference>
<gene>
    <name evidence="1" type="ORF">QVE165_LOCUS28466</name>
</gene>
<evidence type="ECO:0000313" key="1">
    <source>
        <dbReference type="EMBL" id="CAF1250253.1"/>
    </source>
</evidence>
<dbReference type="EMBL" id="CAJNOM010000222">
    <property type="protein sequence ID" value="CAF1250253.1"/>
    <property type="molecule type" value="Genomic_DNA"/>
</dbReference>
<reference evidence="1" key="1">
    <citation type="submission" date="2021-02" db="EMBL/GenBank/DDBJ databases">
        <authorList>
            <person name="Nowell W R."/>
        </authorList>
    </citation>
    <scope>NUCLEOTIDE SEQUENCE</scope>
</reference>
<accession>A0A815A061</accession>
<dbReference type="AlphaFoldDB" id="A0A815A061"/>
<sequence>MCELFTEIIYIPGICFETNHDPLNCPSIMNIKKLLFLSFHYGCLTRENINDIRTKHFSKILTTAIQNPLILQATRQKLFDTLNQYIDELIIKYQQNPVSLALLSTTKIRQSMIKVNQKNIEQLHLNTKLKNMILISK</sequence>
<name>A0A815A061_9BILA</name>
<dbReference type="OrthoDB" id="10059242at2759"/>
<organism evidence="1 2">
    <name type="scientific">Adineta steineri</name>
    <dbReference type="NCBI Taxonomy" id="433720"/>
    <lineage>
        <taxon>Eukaryota</taxon>
        <taxon>Metazoa</taxon>
        <taxon>Spiralia</taxon>
        <taxon>Gnathifera</taxon>
        <taxon>Rotifera</taxon>
        <taxon>Eurotatoria</taxon>
        <taxon>Bdelloidea</taxon>
        <taxon>Adinetida</taxon>
        <taxon>Adinetidae</taxon>
        <taxon>Adineta</taxon>
    </lineage>
</organism>